<evidence type="ECO:0000313" key="2">
    <source>
        <dbReference type="EMBL" id="CAJ08339.1"/>
    </source>
</evidence>
<evidence type="ECO:0000256" key="1">
    <source>
        <dbReference type="SAM" id="MobiDB-lite"/>
    </source>
</evidence>
<dbReference type="VEuPathDB" id="TriTrypDB:LMJSD75_310022300"/>
<accession>Q4Q6B1</accession>
<organism evidence="2 3">
    <name type="scientific">Leishmania major</name>
    <dbReference type="NCBI Taxonomy" id="5664"/>
    <lineage>
        <taxon>Eukaryota</taxon>
        <taxon>Discoba</taxon>
        <taxon>Euglenozoa</taxon>
        <taxon>Kinetoplastea</taxon>
        <taxon>Metakinetoplastina</taxon>
        <taxon>Trypanosomatida</taxon>
        <taxon>Trypanosomatidae</taxon>
        <taxon>Leishmaniinae</taxon>
        <taxon>Leishmania</taxon>
    </lineage>
</organism>
<keyword evidence="3" id="KW-1185">Reference proteome</keyword>
<dbReference type="GO" id="GO:0010608">
    <property type="term" value="P:post-transcriptional regulation of gene expression"/>
    <property type="evidence" value="ECO:0000318"/>
    <property type="project" value="GO_Central"/>
</dbReference>
<dbReference type="GO" id="GO:0005737">
    <property type="term" value="C:cytoplasm"/>
    <property type="evidence" value="ECO:0000318"/>
    <property type="project" value="GO_Central"/>
</dbReference>
<name>Q4Q6B1_LEIMA</name>
<dbReference type="VEuPathDB" id="TriTrypDB:LMJLV39_310023000"/>
<feature type="region of interest" description="Disordered" evidence="1">
    <location>
        <begin position="524"/>
        <end position="549"/>
    </location>
</feature>
<feature type="region of interest" description="Disordered" evidence="1">
    <location>
        <begin position="1024"/>
        <end position="1049"/>
    </location>
</feature>
<feature type="region of interest" description="Disordered" evidence="1">
    <location>
        <begin position="883"/>
        <end position="946"/>
    </location>
</feature>
<dbReference type="PANTHER" id="PTHR35614">
    <property type="match status" value="1"/>
</dbReference>
<feature type="compositionally biased region" description="Basic and acidic residues" evidence="1">
    <location>
        <begin position="758"/>
        <end position="770"/>
    </location>
</feature>
<feature type="compositionally biased region" description="Low complexity" evidence="1">
    <location>
        <begin position="524"/>
        <end position="540"/>
    </location>
</feature>
<dbReference type="EMBL" id="FR796427">
    <property type="protein sequence ID" value="CAJ08339.1"/>
    <property type="molecule type" value="Genomic_DNA"/>
</dbReference>
<feature type="region of interest" description="Disordered" evidence="1">
    <location>
        <begin position="758"/>
        <end position="779"/>
    </location>
</feature>
<dbReference type="GO" id="GO:0003729">
    <property type="term" value="F:mRNA binding"/>
    <property type="evidence" value="ECO:0000318"/>
    <property type="project" value="GO_Central"/>
</dbReference>
<feature type="region of interest" description="Disordered" evidence="1">
    <location>
        <begin position="1635"/>
        <end position="1675"/>
    </location>
</feature>
<proteinExistence type="predicted"/>
<sequence>MGAVPSRETVEHWLSQPPFYGQRQQIVLVPLLKKFFPSPDCSLFVQLYEARCDPAVRYYYYANDGINKVQSTPTSPVSPMVYAAHEGVDNVASPTYLAEVIGNAPVYCPPADVFPSVNLTREAMYDAYITNGGEKMVYETDEEMLRAYRADATSVRPLPCVVAFLYRRPASAASPTTSAATGDAGFEGSLEGASIDGTAAVDAHSVPKGCTEVLGCYVKATGFVGDVRGLGASCPRKMLDCEMQMFLTKSAGDHHRSHVLLTAIYTYAEQWQRACLHCVPCDITAKELAPAVTKGGDTADKDLGDVFFYYKPFSQSHYMLAEASRIAGHNRTTKLEAAERNGNRSGTLAMDEKARFWAPPPLPSLVMRSRRANVPLLCFLREMRTCARSFFLFHFKHSLEHQDLLKLGCGERVGGADGGQDRQTENNHLTTPLDHGAGANCFLGMPPLGSVQMWLQGATRASASLAEFGDEGSSTDTESMLNFHVMAPYVRAFSEFIVACLLHNINPLEASRLSSAPDDSAIAAASAGDDTKDATTTGEAPTTDAMGGSPFFFTSPTDAAMMAANPTFPRSFSSIRLRDEDMLVQPWPPSSSGGETGDEAFATTAAATAAASPSSAGLLSVWRSRLTDHHLFWSVGPSIANRRTATAALLHWYKTEQAPVVWGCNLDEKNCKMVADGKESATASCNVTAEAFPSSSLRSYMSTVTVNGQKEELLRCNTVLSLMRLEAGMPAEARVLRVCRIPLEELLLGELRNSSKLAREAGPEDPHWVRQTESPSGDGGATKYAGCVLHASNPAEGESRTVIASKGVELPVVPPEADGIIGDGTSCLWRVSLIERMCRIIAVTPQFLKPIRKKHPKKKLQPKTAIVHGTASNVFLLVASPSPTAASPTSVSPTTTGPAQKGAVEPKENETTPARASVVTSPDRQGAVALEEARPGGTVTVPDPLAPDAATATAATTAYASAAATTKTKKKTQRMADVAAAPSFAFTPTATESRTEDKAAPPAAVRATNAAVATDTAAVAAQLHSTEGAKTTPAENSKRAGAAMKGSSQTLTHTHAVVEEKQSKPSASLTPIVSAATKAKTTKSTARAPGASAAAEKANEVQARNAASRSGAAGAAETFATKTPTAKHATIPTAERQNKMSSPPRPLQPPVPAGEYDSNSRSNKAAPGDKHPGSSTASSFGGASATACAPPHPPGDIYYPVPPLCEAKTLQQLLRDPYEQHGYGYQVPPPPLPFADPHSISNAIPSCVGYYCSSDGYQPHVGYGGGFVSSNSHAAAYYNTDMRGGAPVAADVGKHMGDGGYGDSPYVYAAQPQQLQALLPPDQPRRHTGTTEGIRGECLFSPVGPYSLPAKEEGNSCEAVPTVGPGSQQRAASSLRHHVSFEEGVSLSKEAVTDKAALSSPRWGATLLRPGALCSGSPTTMSLASPNAHWPSHHHTAAMPPPVLLQGCDIGSPMSHDFEHQHNASMSGTGSHLDFQLHELNSLVTTDSSIAMVNGHHCHHTRHASSPYQTSTTIMEDAGVPCGQGCGSVGGSVNVTVRVRHHHGCTHSHVASYFSDATLDSASTHHHHHDMVHHMNCSTSVVSGGGGGAGAGAASLNGTQASHSCASLEHSSSAFRRLSGAGCGFPLERTIATESDHHRHASSPRQHYEHQRHHHVPGARASSTRSGDTASAARMTDKRTGTYRWDWRTASLDMGYED</sequence>
<feature type="compositionally biased region" description="Polar residues" evidence="1">
    <location>
        <begin position="1024"/>
        <end position="1035"/>
    </location>
</feature>
<protein>
    <submittedName>
        <fullName evidence="2">Uncharacterized protein</fullName>
    </submittedName>
</protein>
<reference evidence="2 3" key="1">
    <citation type="journal article" date="2005" name="Science">
        <title>The genome of the kinetoplastid parasite, Leishmania major.</title>
        <authorList>
            <person name="Ivens A.C."/>
            <person name="Peacock C.S."/>
            <person name="Worthey E.A."/>
            <person name="Murphy L."/>
            <person name="Aggarwal G."/>
            <person name="Berriman M."/>
            <person name="Sisk E."/>
            <person name="Rajandream M.A."/>
            <person name="Adlem E."/>
            <person name="Aert R."/>
            <person name="Anupama A."/>
            <person name="Apostolou Z."/>
            <person name="Attipoe P."/>
            <person name="Bason N."/>
            <person name="Bauser C."/>
            <person name="Beck A."/>
            <person name="Beverley S.M."/>
            <person name="Bianchettin G."/>
            <person name="Borzym K."/>
            <person name="Bothe G."/>
            <person name="Bruschi C.V."/>
            <person name="Collins M."/>
            <person name="Cadag E."/>
            <person name="Ciarloni L."/>
            <person name="Clayton C."/>
            <person name="Coulson R.M."/>
            <person name="Cronin A."/>
            <person name="Cruz A.K."/>
            <person name="Davies R.M."/>
            <person name="De Gaudenzi J."/>
            <person name="Dobson D.E."/>
            <person name="Duesterhoeft A."/>
            <person name="Fazelina G."/>
            <person name="Fosker N."/>
            <person name="Frasch A.C."/>
            <person name="Fraser A."/>
            <person name="Fuchs M."/>
            <person name="Gabel C."/>
            <person name="Goble A."/>
            <person name="Goffeau A."/>
            <person name="Harris D."/>
            <person name="Hertz-Fowler C."/>
            <person name="Hilbert H."/>
            <person name="Horn D."/>
            <person name="Huang Y."/>
            <person name="Klages S."/>
            <person name="Knights A."/>
            <person name="Kube M."/>
            <person name="Larke N."/>
            <person name="Litvin L."/>
            <person name="Lord A."/>
            <person name="Louie T."/>
            <person name="Marra M."/>
            <person name="Masuy D."/>
            <person name="Matthews K."/>
            <person name="Michaeli S."/>
            <person name="Mottram J.C."/>
            <person name="Muller-Auer S."/>
            <person name="Munden H."/>
            <person name="Nelson S."/>
            <person name="Norbertczak H."/>
            <person name="Oliver K."/>
            <person name="O'neil S."/>
            <person name="Pentony M."/>
            <person name="Pohl T.M."/>
            <person name="Price C."/>
            <person name="Purnelle B."/>
            <person name="Quail M.A."/>
            <person name="Rabbinowitsch E."/>
            <person name="Reinhardt R."/>
            <person name="Rieger M."/>
            <person name="Rinta J."/>
            <person name="Robben J."/>
            <person name="Robertson L."/>
            <person name="Ruiz J.C."/>
            <person name="Rutter S."/>
            <person name="Saunders D."/>
            <person name="Schafer M."/>
            <person name="Schein J."/>
            <person name="Schwartz D.C."/>
            <person name="Seeger K."/>
            <person name="Seyler A."/>
            <person name="Sharp S."/>
            <person name="Shin H."/>
            <person name="Sivam D."/>
            <person name="Squares R."/>
            <person name="Squares S."/>
            <person name="Tosato V."/>
            <person name="Vogt C."/>
            <person name="Volckaert G."/>
            <person name="Wambutt R."/>
            <person name="Warren T."/>
            <person name="Wedler H."/>
            <person name="Woodward J."/>
            <person name="Zhou S."/>
            <person name="Zimmermann W."/>
            <person name="Smith D.F."/>
            <person name="Blackwell J.M."/>
            <person name="Stuart K.D."/>
            <person name="Barrell B."/>
            <person name="Myler P.J."/>
        </authorList>
    </citation>
    <scope>NUCLEOTIDE SEQUENCE [LARGE SCALE GENOMIC DNA]</scope>
    <source>
        <strain evidence="3">MHOM/IL/81/Friedlin</strain>
    </source>
</reference>
<dbReference type="OMA" id="RACLHCV"/>
<dbReference type="Proteomes" id="UP000000542">
    <property type="component" value="Chromosome 31"/>
</dbReference>
<gene>
    <name evidence="2" type="ORF">LMJF_31_1510</name>
</gene>
<dbReference type="InParanoid" id="Q4Q6B1"/>
<dbReference type="RefSeq" id="XP_001685137.1">
    <property type="nucleotide sequence ID" value="XM_001685085.1"/>
</dbReference>
<dbReference type="eggNOG" id="ENOG502RY85">
    <property type="taxonomic scope" value="Eukaryota"/>
</dbReference>
<dbReference type="PANTHER" id="PTHR35614:SF6">
    <property type="match status" value="1"/>
</dbReference>
<feature type="compositionally biased region" description="Low complexity" evidence="1">
    <location>
        <begin position="883"/>
        <end position="899"/>
    </location>
</feature>
<feature type="compositionally biased region" description="Low complexity" evidence="1">
    <location>
        <begin position="1173"/>
        <end position="1187"/>
    </location>
</feature>
<dbReference type="KEGG" id="lma:LMJF_31_1510"/>
<dbReference type="VEuPathDB" id="TriTrypDB:LmjF.31.1510"/>
<dbReference type="VEuPathDB" id="TriTrypDB:LMJFC_310025300"/>
<dbReference type="HOGENOM" id="CLU_240972_0_0_1"/>
<feature type="region of interest" description="Disordered" evidence="1">
    <location>
        <begin position="1078"/>
        <end position="1187"/>
    </location>
</feature>
<feature type="compositionally biased region" description="Low complexity" evidence="1">
    <location>
        <begin position="1078"/>
        <end position="1116"/>
    </location>
</feature>
<feature type="compositionally biased region" description="Pro residues" evidence="1">
    <location>
        <begin position="1143"/>
        <end position="1152"/>
    </location>
</feature>
<evidence type="ECO:0000313" key="3">
    <source>
        <dbReference type="Proteomes" id="UP000000542"/>
    </source>
</evidence>
<dbReference type="GeneID" id="5654082"/>
<reference evidence="2 3" key="2">
    <citation type="journal article" date="2011" name="Genome Res.">
        <title>Chromosome and gene copy number variation allow major structural change between species and strains of Leishmania.</title>
        <authorList>
            <person name="Rogers M.B."/>
            <person name="Hilley J.D."/>
            <person name="Dickens N.J."/>
            <person name="Wilkes J."/>
            <person name="Bates P.A."/>
            <person name="Depledge D.P."/>
            <person name="Harris D."/>
            <person name="Her Y."/>
            <person name="Herzyk P."/>
            <person name="Imamura H."/>
            <person name="Otto T.D."/>
            <person name="Sanders M."/>
            <person name="Seeger K."/>
            <person name="Dujardin J.C."/>
            <person name="Berriman M."/>
            <person name="Smith D.F."/>
            <person name="Hertz-Fowler C."/>
            <person name="Mottram J.C."/>
        </authorList>
    </citation>
    <scope>NUCLEOTIDE SEQUENCE [LARGE SCALE GENOMIC DNA]</scope>
    <source>
        <strain evidence="3">MHOM/IL/81/Friedlin</strain>
    </source>
</reference>
<feature type="compositionally biased region" description="Polar residues" evidence="1">
    <location>
        <begin position="911"/>
        <end position="923"/>
    </location>
</feature>